<proteinExistence type="predicted"/>
<gene>
    <name evidence="3" type="ORF">FNV43_RR24352</name>
</gene>
<dbReference type="GO" id="GO:0080031">
    <property type="term" value="F:methyl salicylate esterase activity"/>
    <property type="evidence" value="ECO:0007669"/>
    <property type="project" value="TreeGrafter"/>
</dbReference>
<dbReference type="InterPro" id="IPR029058">
    <property type="entry name" value="AB_hydrolase_fold"/>
</dbReference>
<evidence type="ECO:0000313" key="3">
    <source>
        <dbReference type="EMBL" id="KAF3433250.1"/>
    </source>
</evidence>
<dbReference type="GO" id="GO:0080032">
    <property type="term" value="F:methyl jasmonate esterase activity"/>
    <property type="evidence" value="ECO:0007669"/>
    <property type="project" value="TreeGrafter"/>
</dbReference>
<dbReference type="AlphaFoldDB" id="A0A8K0DLK8"/>
<evidence type="ECO:0000259" key="2">
    <source>
        <dbReference type="Pfam" id="PF12697"/>
    </source>
</evidence>
<protein>
    <recommendedName>
        <fullName evidence="2">AB hydrolase-1 domain-containing protein</fullName>
    </recommendedName>
</protein>
<name>A0A8K0DLK8_9ROSA</name>
<dbReference type="GO" id="GO:0009694">
    <property type="term" value="P:jasmonic acid metabolic process"/>
    <property type="evidence" value="ECO:0007669"/>
    <property type="project" value="TreeGrafter"/>
</dbReference>
<keyword evidence="1" id="KW-0378">Hydrolase</keyword>
<dbReference type="InterPro" id="IPR000073">
    <property type="entry name" value="AB_hydrolase_1"/>
</dbReference>
<dbReference type="Gene3D" id="3.40.50.1820">
    <property type="entry name" value="alpha/beta hydrolase"/>
    <property type="match status" value="1"/>
</dbReference>
<dbReference type="SUPFAM" id="SSF53474">
    <property type="entry name" value="alpha/beta-Hydrolases"/>
    <property type="match status" value="1"/>
</dbReference>
<evidence type="ECO:0000256" key="1">
    <source>
        <dbReference type="ARBA" id="ARBA00022801"/>
    </source>
</evidence>
<dbReference type="EMBL" id="VOIH02000011">
    <property type="protein sequence ID" value="KAF3433250.1"/>
    <property type="molecule type" value="Genomic_DNA"/>
</dbReference>
<comment type="caution">
    <text evidence="3">The sequence shown here is derived from an EMBL/GenBank/DDBJ whole genome shotgun (WGS) entry which is preliminary data.</text>
</comment>
<dbReference type="InterPro" id="IPR045889">
    <property type="entry name" value="MES/HNL"/>
</dbReference>
<evidence type="ECO:0000313" key="4">
    <source>
        <dbReference type="Proteomes" id="UP000796880"/>
    </source>
</evidence>
<dbReference type="PANTHER" id="PTHR10992:SF1032">
    <property type="entry name" value="METHYLESTERASE 17"/>
    <property type="match status" value="1"/>
</dbReference>
<dbReference type="GO" id="GO:0080030">
    <property type="term" value="F:methyl indole-3-acetate esterase activity"/>
    <property type="evidence" value="ECO:0007669"/>
    <property type="project" value="TreeGrafter"/>
</dbReference>
<accession>A0A8K0DLK8</accession>
<dbReference type="Pfam" id="PF12697">
    <property type="entry name" value="Abhydrolase_6"/>
    <property type="match status" value="1"/>
</dbReference>
<dbReference type="PANTHER" id="PTHR10992">
    <property type="entry name" value="METHYLESTERASE FAMILY MEMBER"/>
    <property type="match status" value="1"/>
</dbReference>
<dbReference type="FunFam" id="3.40.50.1820:FF:000025">
    <property type="entry name" value="putative methylesterase 11, chloroplastic"/>
    <property type="match status" value="1"/>
</dbReference>
<dbReference type="Proteomes" id="UP000796880">
    <property type="component" value="Unassembled WGS sequence"/>
</dbReference>
<dbReference type="OrthoDB" id="1263307at2759"/>
<keyword evidence="4" id="KW-1185">Reference proteome</keyword>
<sequence>MVEEQVINMSVAESGRLKAHFVLVHGISNGSWCWYKVRCLLENSGYRVSCIDLKGAGIDRADPNSVLSFNDYNKPFIDFMSALPENEQVILVGHSAGGLSVTQATLGFAKKISLAVYVAATMLKLGYCTDEDLKQGVPDFSEFGDVYELGFGLGHDQPPTSAIVKREFQRKIIYNTSPEEDATLASMLLRPGPIQAIVAAKFTKEENDDVEKVPRVYIRTLHDRVMKPDQQDAMIKRWQPSDVYVMDSDHSPFFSNPSLLSGLLVKAAASVGCI</sequence>
<dbReference type="GO" id="GO:0009696">
    <property type="term" value="P:salicylic acid metabolic process"/>
    <property type="evidence" value="ECO:0007669"/>
    <property type="project" value="TreeGrafter"/>
</dbReference>
<feature type="domain" description="AB hydrolase-1" evidence="2">
    <location>
        <begin position="21"/>
        <end position="257"/>
    </location>
</feature>
<reference evidence="3" key="1">
    <citation type="submission" date="2020-03" db="EMBL/GenBank/DDBJ databases">
        <title>A high-quality chromosome-level genome assembly of a woody plant with both climbing and erect habits, Rhamnella rubrinervis.</title>
        <authorList>
            <person name="Lu Z."/>
            <person name="Yang Y."/>
            <person name="Zhu X."/>
            <person name="Sun Y."/>
        </authorList>
    </citation>
    <scope>NUCLEOTIDE SEQUENCE</scope>
    <source>
        <strain evidence="3">BYM</strain>
        <tissue evidence="3">Leaf</tissue>
    </source>
</reference>
<organism evidence="3 4">
    <name type="scientific">Rhamnella rubrinervis</name>
    <dbReference type="NCBI Taxonomy" id="2594499"/>
    <lineage>
        <taxon>Eukaryota</taxon>
        <taxon>Viridiplantae</taxon>
        <taxon>Streptophyta</taxon>
        <taxon>Embryophyta</taxon>
        <taxon>Tracheophyta</taxon>
        <taxon>Spermatophyta</taxon>
        <taxon>Magnoliopsida</taxon>
        <taxon>eudicotyledons</taxon>
        <taxon>Gunneridae</taxon>
        <taxon>Pentapetalae</taxon>
        <taxon>rosids</taxon>
        <taxon>fabids</taxon>
        <taxon>Rosales</taxon>
        <taxon>Rhamnaceae</taxon>
        <taxon>rhamnoid group</taxon>
        <taxon>Rhamneae</taxon>
        <taxon>Rhamnella</taxon>
    </lineage>
</organism>